<feature type="domain" description="PDZ" evidence="8">
    <location>
        <begin position="78"/>
        <end position="135"/>
    </location>
</feature>
<sequence length="356" mass="37880">MKRTRSRLVAAVRLAPVAATALALTAVSPVRASGPGSQATPIVTQDLRLASVGYRIARQNADRCQSPERLTGLLLHDRAAYDARDRGLIGARFGLGEGFGVRDVVEGSAADRAGLRRGDEIVALNGTAMAGFAQDLVGRKASYQRSDAFETLLDTALRQGAATLLLRRDDTLRTLHLTADAGCGGHWVVLPGKAFNAWSDGHYVAVTSRLMTEITDDAELAFVVAHEMSHNILRHQEALRGRSALLSQLGFGSARVKDTEIEADTLAIGLLARAGYDLSAPARFLVRAAQKRPFDVPITHPGLKRRIGIVAAEIARLQVSSSRVAVFAPSNAAFDGIRAHAPAPDLATTSTPKTAD</sequence>
<reference evidence="9 10" key="1">
    <citation type="submission" date="2020-03" db="EMBL/GenBank/DDBJ databases">
        <title>Genomic Encyclopedia of Type Strains, Phase IV (KMG-IV): sequencing the most valuable type-strain genomes for metagenomic binning, comparative biology and taxonomic classification.</title>
        <authorList>
            <person name="Goeker M."/>
        </authorList>
    </citation>
    <scope>NUCLEOTIDE SEQUENCE [LARGE SCALE GENOMIC DNA]</scope>
    <source>
        <strain evidence="9 10">DSM 7225</strain>
    </source>
</reference>
<dbReference type="Pfam" id="PF01435">
    <property type="entry name" value="Peptidase_M48"/>
    <property type="match status" value="1"/>
</dbReference>
<dbReference type="Pfam" id="PF17820">
    <property type="entry name" value="PDZ_6"/>
    <property type="match status" value="1"/>
</dbReference>
<comment type="caution">
    <text evidence="9">The sequence shown here is derived from an EMBL/GenBank/DDBJ whole genome shotgun (WGS) entry which is preliminary data.</text>
</comment>
<dbReference type="AlphaFoldDB" id="A0A7X5Y625"/>
<dbReference type="PROSITE" id="PS50106">
    <property type="entry name" value="PDZ"/>
    <property type="match status" value="1"/>
</dbReference>
<evidence type="ECO:0000256" key="3">
    <source>
        <dbReference type="ARBA" id="ARBA00022801"/>
    </source>
</evidence>
<dbReference type="InterPro" id="IPR041489">
    <property type="entry name" value="PDZ_6"/>
</dbReference>
<dbReference type="GO" id="GO:0004222">
    <property type="term" value="F:metalloendopeptidase activity"/>
    <property type="evidence" value="ECO:0007669"/>
    <property type="project" value="InterPro"/>
</dbReference>
<evidence type="ECO:0000256" key="1">
    <source>
        <dbReference type="ARBA" id="ARBA00022670"/>
    </source>
</evidence>
<keyword evidence="1 6" id="KW-0645">Protease</keyword>
<evidence type="ECO:0000256" key="2">
    <source>
        <dbReference type="ARBA" id="ARBA00022723"/>
    </source>
</evidence>
<dbReference type="RefSeq" id="WP_164521927.1">
    <property type="nucleotide sequence ID" value="NZ_BAAADY010000054.1"/>
</dbReference>
<keyword evidence="3 6" id="KW-0378">Hydrolase</keyword>
<evidence type="ECO:0000256" key="7">
    <source>
        <dbReference type="SAM" id="SignalP"/>
    </source>
</evidence>
<evidence type="ECO:0000256" key="6">
    <source>
        <dbReference type="RuleBase" id="RU003983"/>
    </source>
</evidence>
<keyword evidence="7" id="KW-0732">Signal</keyword>
<dbReference type="InterPro" id="IPR036034">
    <property type="entry name" value="PDZ_sf"/>
</dbReference>
<accession>A0A7X5Y625</accession>
<evidence type="ECO:0000259" key="8">
    <source>
        <dbReference type="PROSITE" id="PS50106"/>
    </source>
</evidence>
<dbReference type="Gene3D" id="2.30.42.10">
    <property type="match status" value="1"/>
</dbReference>
<dbReference type="SUPFAM" id="SSF50156">
    <property type="entry name" value="PDZ domain-like"/>
    <property type="match status" value="1"/>
</dbReference>
<dbReference type="Proteomes" id="UP000531251">
    <property type="component" value="Unassembled WGS sequence"/>
</dbReference>
<gene>
    <name evidence="9" type="ORF">GGR89_004421</name>
</gene>
<keyword evidence="4 6" id="KW-0862">Zinc</keyword>
<dbReference type="EMBL" id="JAATJB010000031">
    <property type="protein sequence ID" value="NJC00072.1"/>
    <property type="molecule type" value="Genomic_DNA"/>
</dbReference>
<name>A0A7X5Y625_9SPHN</name>
<evidence type="ECO:0000256" key="5">
    <source>
        <dbReference type="ARBA" id="ARBA00023049"/>
    </source>
</evidence>
<dbReference type="GO" id="GO:0046872">
    <property type="term" value="F:metal ion binding"/>
    <property type="evidence" value="ECO:0007669"/>
    <property type="project" value="UniProtKB-KW"/>
</dbReference>
<feature type="chain" id="PRO_5031339460" description="PDZ domain-containing protein" evidence="7">
    <location>
        <begin position="33"/>
        <end position="356"/>
    </location>
</feature>
<dbReference type="GO" id="GO:0016020">
    <property type="term" value="C:membrane"/>
    <property type="evidence" value="ECO:0007669"/>
    <property type="project" value="TreeGrafter"/>
</dbReference>
<dbReference type="InterPro" id="IPR001478">
    <property type="entry name" value="PDZ"/>
</dbReference>
<dbReference type="InterPro" id="IPR051156">
    <property type="entry name" value="Mito/Outer_Membr_Metalloprot"/>
</dbReference>
<dbReference type="PANTHER" id="PTHR22726:SF1">
    <property type="entry name" value="METALLOENDOPEPTIDASE OMA1, MITOCHONDRIAL"/>
    <property type="match status" value="1"/>
</dbReference>
<proteinExistence type="inferred from homology"/>
<dbReference type="InterPro" id="IPR001915">
    <property type="entry name" value="Peptidase_M48"/>
</dbReference>
<evidence type="ECO:0000313" key="10">
    <source>
        <dbReference type="Proteomes" id="UP000531251"/>
    </source>
</evidence>
<dbReference type="GO" id="GO:0051603">
    <property type="term" value="P:proteolysis involved in protein catabolic process"/>
    <property type="evidence" value="ECO:0007669"/>
    <property type="project" value="TreeGrafter"/>
</dbReference>
<keyword evidence="10" id="KW-1185">Reference proteome</keyword>
<evidence type="ECO:0000313" key="9">
    <source>
        <dbReference type="EMBL" id="NJC00072.1"/>
    </source>
</evidence>
<dbReference type="Gene3D" id="3.30.2010.10">
    <property type="entry name" value="Metalloproteases ('zincins'), catalytic domain"/>
    <property type="match status" value="1"/>
</dbReference>
<feature type="signal peptide" evidence="7">
    <location>
        <begin position="1"/>
        <end position="32"/>
    </location>
</feature>
<keyword evidence="5 6" id="KW-0482">Metalloprotease</keyword>
<protein>
    <recommendedName>
        <fullName evidence="8">PDZ domain-containing protein</fullName>
    </recommendedName>
</protein>
<comment type="similarity">
    <text evidence="6">Belongs to the peptidase M48 family.</text>
</comment>
<keyword evidence="2" id="KW-0479">Metal-binding</keyword>
<evidence type="ECO:0000256" key="4">
    <source>
        <dbReference type="ARBA" id="ARBA00022833"/>
    </source>
</evidence>
<organism evidence="9 10">
    <name type="scientific">Sphingomonas trueperi</name>
    <dbReference type="NCBI Taxonomy" id="53317"/>
    <lineage>
        <taxon>Bacteria</taxon>
        <taxon>Pseudomonadati</taxon>
        <taxon>Pseudomonadota</taxon>
        <taxon>Alphaproteobacteria</taxon>
        <taxon>Sphingomonadales</taxon>
        <taxon>Sphingomonadaceae</taxon>
        <taxon>Sphingomonas</taxon>
    </lineage>
</organism>
<dbReference type="PANTHER" id="PTHR22726">
    <property type="entry name" value="METALLOENDOPEPTIDASE OMA1"/>
    <property type="match status" value="1"/>
</dbReference>
<comment type="cofactor">
    <cofactor evidence="6">
        <name>Zn(2+)</name>
        <dbReference type="ChEBI" id="CHEBI:29105"/>
    </cofactor>
    <text evidence="6">Binds 1 zinc ion per subunit.</text>
</comment>